<dbReference type="PANTHER" id="PTHR11006">
    <property type="entry name" value="PROTEIN ARGININE N-METHYLTRANSFERASE"/>
    <property type="match status" value="1"/>
</dbReference>
<evidence type="ECO:0000256" key="5">
    <source>
        <dbReference type="ARBA" id="ARBA00049303"/>
    </source>
</evidence>
<dbReference type="Gene3D" id="3.40.50.150">
    <property type="entry name" value="Vaccinia Virus protein VP39"/>
    <property type="match status" value="1"/>
</dbReference>
<evidence type="ECO:0000256" key="3">
    <source>
        <dbReference type="ARBA" id="ARBA00022679"/>
    </source>
</evidence>
<dbReference type="Proteomes" id="UP000194236">
    <property type="component" value="Unassembled WGS sequence"/>
</dbReference>
<name>A0A1Y3B2Q0_EURMA</name>
<dbReference type="InterPro" id="IPR025799">
    <property type="entry name" value="Arg_MeTrfase"/>
</dbReference>
<dbReference type="EC" id="2.1.1.319" evidence="1"/>
<dbReference type="OrthoDB" id="7848332at2759"/>
<dbReference type="GO" id="GO:0042054">
    <property type="term" value="F:histone methyltransferase activity"/>
    <property type="evidence" value="ECO:0007669"/>
    <property type="project" value="TreeGrafter"/>
</dbReference>
<evidence type="ECO:0000313" key="9">
    <source>
        <dbReference type="Proteomes" id="UP000194236"/>
    </source>
</evidence>
<dbReference type="FunFam" id="2.70.160.11:FF:000001">
    <property type="entry name" value="Blast:Protein arginine N-methyltransferase 1"/>
    <property type="match status" value="1"/>
</dbReference>
<dbReference type="AlphaFoldDB" id="A0A1Y3B2Q0"/>
<dbReference type="Pfam" id="PF06325">
    <property type="entry name" value="PrmA"/>
    <property type="match status" value="1"/>
</dbReference>
<dbReference type="CDD" id="cd02440">
    <property type="entry name" value="AdoMet_MTases"/>
    <property type="match status" value="1"/>
</dbReference>
<evidence type="ECO:0000259" key="7">
    <source>
        <dbReference type="Pfam" id="PF22528"/>
    </source>
</evidence>
<dbReference type="GO" id="GO:0032259">
    <property type="term" value="P:methylation"/>
    <property type="evidence" value="ECO:0007669"/>
    <property type="project" value="UniProtKB-KW"/>
</dbReference>
<keyword evidence="2 6" id="KW-0489">Methyltransferase</keyword>
<dbReference type="PROSITE" id="PS51678">
    <property type="entry name" value="SAM_MT_PRMT"/>
    <property type="match status" value="1"/>
</dbReference>
<dbReference type="FunFam" id="3.40.50.150:FF:000003">
    <property type="entry name" value="Blast:Protein arginine N-methyltransferase 1"/>
    <property type="match status" value="1"/>
</dbReference>
<sequence length="374" mass="42830">MDIDLKKDITVNGDSRAKMACSNCGCSELVPVTDSIKADDMTSKDYYFDSYGHYGIHEEMLKDEVRTKAYKNAVLMNRHLFKDKVVLDVGCGTAILCMFAIKAGAKHAIGIECSSIIDVAKQIISDNNMTDKITLIKGKAEEIELPAEYPKVDIIISEWMGYCLFYELMLSTVIYARDKWLAPNGMIFPDKARLYITAIEDHQYKDEKINWWDNVYGFNMSAVRNLVISEPLVDLVEPNQIVTIKEVDLYTVTNDDLTFESNFSLVAKRSDHVHALITFFSVEFSKSLKSIGFSTCKNLLSLLSKIAPEHRTTHWKQTIFYIDDYMTVANGEEIVGTFYMAPNLKNRRDMDIKIHVDHRGELEQYNNSFVYKMR</sequence>
<dbReference type="GO" id="GO:0035241">
    <property type="term" value="F:protein-arginine omega-N monomethyltransferase activity"/>
    <property type="evidence" value="ECO:0007669"/>
    <property type="project" value="TreeGrafter"/>
</dbReference>
<keyword evidence="9" id="KW-1185">Reference proteome</keyword>
<evidence type="ECO:0000256" key="2">
    <source>
        <dbReference type="ARBA" id="ARBA00022603"/>
    </source>
</evidence>
<dbReference type="Pfam" id="PF22528">
    <property type="entry name" value="PRMT_C"/>
    <property type="match status" value="1"/>
</dbReference>
<evidence type="ECO:0000313" key="8">
    <source>
        <dbReference type="EMBL" id="OTF75110.1"/>
    </source>
</evidence>
<dbReference type="GO" id="GO:0035242">
    <property type="term" value="F:protein-arginine omega-N asymmetric methyltransferase activity"/>
    <property type="evidence" value="ECO:0007669"/>
    <property type="project" value="UniProtKB-EC"/>
</dbReference>
<evidence type="ECO:0000256" key="1">
    <source>
        <dbReference type="ARBA" id="ARBA00011925"/>
    </source>
</evidence>
<accession>A0A1Y3B2Q0</accession>
<evidence type="ECO:0000256" key="6">
    <source>
        <dbReference type="PROSITE-ProRule" id="PRU01015"/>
    </source>
</evidence>
<comment type="catalytic activity">
    <reaction evidence="5">
        <text>L-arginyl-[protein] + S-adenosyl-L-methionine = N(omega)-methyl-L-arginyl-[protein] + S-adenosyl-L-homocysteine + H(+)</text>
        <dbReference type="Rhea" id="RHEA:48100"/>
        <dbReference type="Rhea" id="RHEA-COMP:10532"/>
        <dbReference type="Rhea" id="RHEA-COMP:11990"/>
        <dbReference type="ChEBI" id="CHEBI:15378"/>
        <dbReference type="ChEBI" id="CHEBI:29965"/>
        <dbReference type="ChEBI" id="CHEBI:57856"/>
        <dbReference type="ChEBI" id="CHEBI:59789"/>
        <dbReference type="ChEBI" id="CHEBI:65280"/>
    </reaction>
    <physiologicalReaction direction="left-to-right" evidence="5">
        <dbReference type="Rhea" id="RHEA:48101"/>
    </physiologicalReaction>
</comment>
<dbReference type="SUPFAM" id="SSF53335">
    <property type="entry name" value="S-adenosyl-L-methionine-dependent methyltransferases"/>
    <property type="match status" value="1"/>
</dbReference>
<reference evidence="8 9" key="1">
    <citation type="submission" date="2017-03" db="EMBL/GenBank/DDBJ databases">
        <title>Genome Survey of Euroglyphus maynei.</title>
        <authorList>
            <person name="Arlian L.G."/>
            <person name="Morgan M.S."/>
            <person name="Rider S.D."/>
        </authorList>
    </citation>
    <scope>NUCLEOTIDE SEQUENCE [LARGE SCALE GENOMIC DNA]</scope>
    <source>
        <strain evidence="8">Arlian Lab</strain>
        <tissue evidence="8">Whole body</tissue>
    </source>
</reference>
<dbReference type="PANTHER" id="PTHR11006:SF124">
    <property type="entry name" value="ARGININE METHYLTRANSFERASE 1-RELATED"/>
    <property type="match status" value="1"/>
</dbReference>
<dbReference type="GO" id="GO:0005634">
    <property type="term" value="C:nucleus"/>
    <property type="evidence" value="ECO:0007669"/>
    <property type="project" value="TreeGrafter"/>
</dbReference>
<dbReference type="Gene3D" id="2.70.160.11">
    <property type="entry name" value="Hnrnp arginine n-methyltransferase1"/>
    <property type="match status" value="1"/>
</dbReference>
<comment type="caution">
    <text evidence="8">The sequence shown here is derived from an EMBL/GenBank/DDBJ whole genome shotgun (WGS) entry which is preliminary data.</text>
</comment>
<keyword evidence="4 6" id="KW-0949">S-adenosyl-L-methionine</keyword>
<dbReference type="InterPro" id="IPR029063">
    <property type="entry name" value="SAM-dependent_MTases_sf"/>
</dbReference>
<feature type="domain" description="Protein arginine N-methyltransferase" evidence="7">
    <location>
        <begin position="190"/>
        <end position="358"/>
    </location>
</feature>
<organism evidence="8 9">
    <name type="scientific">Euroglyphus maynei</name>
    <name type="common">Mayne's house dust mite</name>
    <dbReference type="NCBI Taxonomy" id="6958"/>
    <lineage>
        <taxon>Eukaryota</taxon>
        <taxon>Metazoa</taxon>
        <taxon>Ecdysozoa</taxon>
        <taxon>Arthropoda</taxon>
        <taxon>Chelicerata</taxon>
        <taxon>Arachnida</taxon>
        <taxon>Acari</taxon>
        <taxon>Acariformes</taxon>
        <taxon>Sarcoptiformes</taxon>
        <taxon>Astigmata</taxon>
        <taxon>Psoroptidia</taxon>
        <taxon>Analgoidea</taxon>
        <taxon>Pyroglyphidae</taxon>
        <taxon>Pyroglyphinae</taxon>
        <taxon>Euroglyphus</taxon>
    </lineage>
</organism>
<keyword evidence="3 6" id="KW-0808">Transferase</keyword>
<protein>
    <recommendedName>
        <fullName evidence="1">type I protein arginine methyltransferase</fullName>
        <ecNumber evidence="1">2.1.1.319</ecNumber>
    </recommendedName>
</protein>
<dbReference type="EMBL" id="MUJZ01043654">
    <property type="protein sequence ID" value="OTF75110.1"/>
    <property type="molecule type" value="Genomic_DNA"/>
</dbReference>
<gene>
    <name evidence="8" type="ORF">BLA29_000225</name>
</gene>
<proteinExistence type="predicted"/>
<evidence type="ECO:0000256" key="4">
    <source>
        <dbReference type="ARBA" id="ARBA00022691"/>
    </source>
</evidence>
<dbReference type="InterPro" id="IPR055135">
    <property type="entry name" value="PRMT_dom"/>
</dbReference>